<protein>
    <submittedName>
        <fullName evidence="2">Uncharacterized protein</fullName>
    </submittedName>
</protein>
<sequence length="52" mass="5894">MWLQLSYPVLLTKIDSLLFVAVMLILCFGSTINFLIHITYSKSCHGSLMLSM</sequence>
<dbReference type="EMBL" id="PDCK01000043">
    <property type="protein sequence ID" value="PRQ34937.1"/>
    <property type="molecule type" value="Genomic_DNA"/>
</dbReference>
<gene>
    <name evidence="2" type="ORF">RchiOBHm_Chr5g0074591</name>
</gene>
<dbReference type="Proteomes" id="UP000238479">
    <property type="component" value="Chromosome 5"/>
</dbReference>
<dbReference type="Gramene" id="PRQ34937">
    <property type="protein sequence ID" value="PRQ34937"/>
    <property type="gene ID" value="RchiOBHm_Chr5g0074591"/>
</dbReference>
<keyword evidence="3" id="KW-1185">Reference proteome</keyword>
<organism evidence="2 3">
    <name type="scientific">Rosa chinensis</name>
    <name type="common">China rose</name>
    <dbReference type="NCBI Taxonomy" id="74649"/>
    <lineage>
        <taxon>Eukaryota</taxon>
        <taxon>Viridiplantae</taxon>
        <taxon>Streptophyta</taxon>
        <taxon>Embryophyta</taxon>
        <taxon>Tracheophyta</taxon>
        <taxon>Spermatophyta</taxon>
        <taxon>Magnoliopsida</taxon>
        <taxon>eudicotyledons</taxon>
        <taxon>Gunneridae</taxon>
        <taxon>Pentapetalae</taxon>
        <taxon>rosids</taxon>
        <taxon>fabids</taxon>
        <taxon>Rosales</taxon>
        <taxon>Rosaceae</taxon>
        <taxon>Rosoideae</taxon>
        <taxon>Rosoideae incertae sedis</taxon>
        <taxon>Rosa</taxon>
    </lineage>
</organism>
<reference evidence="2 3" key="1">
    <citation type="journal article" date="2018" name="Nat. Genet.">
        <title>The Rosa genome provides new insights in the design of modern roses.</title>
        <authorList>
            <person name="Bendahmane M."/>
        </authorList>
    </citation>
    <scope>NUCLEOTIDE SEQUENCE [LARGE SCALE GENOMIC DNA]</scope>
    <source>
        <strain evidence="3">cv. Old Blush</strain>
    </source>
</reference>
<evidence type="ECO:0000313" key="3">
    <source>
        <dbReference type="Proteomes" id="UP000238479"/>
    </source>
</evidence>
<evidence type="ECO:0000313" key="2">
    <source>
        <dbReference type="EMBL" id="PRQ34937.1"/>
    </source>
</evidence>
<keyword evidence="1" id="KW-1133">Transmembrane helix</keyword>
<accession>A0A2P6QL85</accession>
<dbReference type="AlphaFoldDB" id="A0A2P6QL85"/>
<name>A0A2P6QL85_ROSCH</name>
<comment type="caution">
    <text evidence="2">The sequence shown here is derived from an EMBL/GenBank/DDBJ whole genome shotgun (WGS) entry which is preliminary data.</text>
</comment>
<proteinExistence type="predicted"/>
<evidence type="ECO:0000256" key="1">
    <source>
        <dbReference type="SAM" id="Phobius"/>
    </source>
</evidence>
<feature type="transmembrane region" description="Helical" evidence="1">
    <location>
        <begin position="16"/>
        <end position="40"/>
    </location>
</feature>
<keyword evidence="1" id="KW-0472">Membrane</keyword>
<keyword evidence="1" id="KW-0812">Transmembrane</keyword>